<feature type="region of interest" description="Disordered" evidence="8">
    <location>
        <begin position="254"/>
        <end position="283"/>
    </location>
</feature>
<sequence>MPAETKDSSRRLQLWEHVTEWPLIVAAVLFLTAYAWEVIADLQGSARRLPEAVMNVVWVVFAVDYGARLALASDRRHWFAHHLLDLAMVALPMLRPLRLVRLLALVGVLQRSAGTALRGRITAYTAGSVALLSLVASLAVLDAERGAPGASITSFPDALWWSLVTITTVGYGDLAPVTTVGRATAILLMIGGVALIGVVTATLASWIISLVAEENAEQEAATRAQVADLQGEIAALSEQIQRLTEPRAAVAGAALVEDDKSPAREGEADVRLPRLDSNQQPSD</sequence>
<keyword evidence="3 9" id="KW-0812">Transmembrane</keyword>
<dbReference type="GO" id="GO:0005249">
    <property type="term" value="F:voltage-gated potassium channel activity"/>
    <property type="evidence" value="ECO:0007669"/>
    <property type="project" value="InterPro"/>
</dbReference>
<evidence type="ECO:0000256" key="2">
    <source>
        <dbReference type="ARBA" id="ARBA00022448"/>
    </source>
</evidence>
<dbReference type="Gene3D" id="1.20.120.350">
    <property type="entry name" value="Voltage-gated potassium channels. Chain C"/>
    <property type="match status" value="1"/>
</dbReference>
<evidence type="ECO:0000313" key="12">
    <source>
        <dbReference type="Proteomes" id="UP000184291"/>
    </source>
</evidence>
<evidence type="ECO:0000256" key="6">
    <source>
        <dbReference type="ARBA" id="ARBA00023136"/>
    </source>
</evidence>
<evidence type="ECO:0000256" key="8">
    <source>
        <dbReference type="SAM" id="MobiDB-lite"/>
    </source>
</evidence>
<dbReference type="AlphaFoldDB" id="A0A1M4S1B3"/>
<dbReference type="OrthoDB" id="9799090at2"/>
<name>A0A1M4S1B3_9ACTO</name>
<proteinExistence type="predicted"/>
<evidence type="ECO:0000256" key="7">
    <source>
        <dbReference type="ARBA" id="ARBA00023303"/>
    </source>
</evidence>
<accession>A0A1M4S1B3</accession>
<keyword evidence="2" id="KW-0813">Transport</keyword>
<comment type="subcellular location">
    <subcellularLocation>
        <location evidence="1">Membrane</location>
        <topology evidence="1">Multi-pass membrane protein</topology>
    </subcellularLocation>
</comment>
<dbReference type="PRINTS" id="PR00169">
    <property type="entry name" value="KCHANNEL"/>
</dbReference>
<evidence type="ECO:0000256" key="5">
    <source>
        <dbReference type="ARBA" id="ARBA00023065"/>
    </source>
</evidence>
<dbReference type="Proteomes" id="UP000184291">
    <property type="component" value="Unassembled WGS sequence"/>
</dbReference>
<dbReference type="Gene3D" id="1.10.287.70">
    <property type="match status" value="1"/>
</dbReference>
<dbReference type="EMBL" id="FQTT01000012">
    <property type="protein sequence ID" value="SHE25978.1"/>
    <property type="molecule type" value="Genomic_DNA"/>
</dbReference>
<feature type="compositionally biased region" description="Basic and acidic residues" evidence="8">
    <location>
        <begin position="257"/>
        <end position="274"/>
    </location>
</feature>
<dbReference type="SUPFAM" id="SSF81324">
    <property type="entry name" value="Voltage-gated potassium channels"/>
    <property type="match status" value="1"/>
</dbReference>
<feature type="transmembrane region" description="Helical" evidence="9">
    <location>
        <begin position="159"/>
        <end position="178"/>
    </location>
</feature>
<dbReference type="PANTHER" id="PTHR11537:SF254">
    <property type="entry name" value="POTASSIUM VOLTAGE-GATED CHANNEL PROTEIN SHAB"/>
    <property type="match status" value="1"/>
</dbReference>
<evidence type="ECO:0000256" key="9">
    <source>
        <dbReference type="SAM" id="Phobius"/>
    </source>
</evidence>
<keyword evidence="5" id="KW-0406">Ion transport</keyword>
<dbReference type="Pfam" id="PF07885">
    <property type="entry name" value="Ion_trans_2"/>
    <property type="match status" value="1"/>
</dbReference>
<dbReference type="GO" id="GO:0008076">
    <property type="term" value="C:voltage-gated potassium channel complex"/>
    <property type="evidence" value="ECO:0007669"/>
    <property type="project" value="InterPro"/>
</dbReference>
<feature type="transmembrane region" description="Helical" evidence="9">
    <location>
        <begin position="185"/>
        <end position="208"/>
    </location>
</feature>
<keyword evidence="4 9" id="KW-1133">Transmembrane helix</keyword>
<evidence type="ECO:0000256" key="4">
    <source>
        <dbReference type="ARBA" id="ARBA00022989"/>
    </source>
</evidence>
<protein>
    <submittedName>
        <fullName evidence="11">Voltage-gated potassium channel</fullName>
    </submittedName>
</protein>
<evidence type="ECO:0000259" key="10">
    <source>
        <dbReference type="Pfam" id="PF07885"/>
    </source>
</evidence>
<keyword evidence="7 11" id="KW-0407">Ion channel</keyword>
<organism evidence="11 12">
    <name type="scientific">Actinomyces glycerinitolerans</name>
    <dbReference type="NCBI Taxonomy" id="1892869"/>
    <lineage>
        <taxon>Bacteria</taxon>
        <taxon>Bacillati</taxon>
        <taxon>Actinomycetota</taxon>
        <taxon>Actinomycetes</taxon>
        <taxon>Actinomycetales</taxon>
        <taxon>Actinomycetaceae</taxon>
        <taxon>Actinomyces</taxon>
    </lineage>
</organism>
<dbReference type="GO" id="GO:0001508">
    <property type="term" value="P:action potential"/>
    <property type="evidence" value="ECO:0007669"/>
    <property type="project" value="TreeGrafter"/>
</dbReference>
<feature type="domain" description="Potassium channel" evidence="10">
    <location>
        <begin position="150"/>
        <end position="207"/>
    </location>
</feature>
<feature type="transmembrane region" description="Helical" evidence="9">
    <location>
        <begin position="121"/>
        <end position="139"/>
    </location>
</feature>
<evidence type="ECO:0000313" key="11">
    <source>
        <dbReference type="EMBL" id="SHE25978.1"/>
    </source>
</evidence>
<evidence type="ECO:0000256" key="1">
    <source>
        <dbReference type="ARBA" id="ARBA00004141"/>
    </source>
</evidence>
<dbReference type="InterPro" id="IPR013099">
    <property type="entry name" value="K_chnl_dom"/>
</dbReference>
<dbReference type="Gene3D" id="1.20.5.110">
    <property type="match status" value="1"/>
</dbReference>
<gene>
    <name evidence="11" type="ORF">ACGLYG10_2216</name>
</gene>
<keyword evidence="6 9" id="KW-0472">Membrane</keyword>
<keyword evidence="12" id="KW-1185">Reference proteome</keyword>
<feature type="transmembrane region" description="Helical" evidence="9">
    <location>
        <begin position="21"/>
        <end position="40"/>
    </location>
</feature>
<dbReference type="STRING" id="1892869.ACGLYG10_2216"/>
<feature type="transmembrane region" description="Helical" evidence="9">
    <location>
        <begin position="52"/>
        <end position="71"/>
    </location>
</feature>
<dbReference type="InterPro" id="IPR028325">
    <property type="entry name" value="VG_K_chnl"/>
</dbReference>
<evidence type="ECO:0000256" key="3">
    <source>
        <dbReference type="ARBA" id="ARBA00022692"/>
    </source>
</evidence>
<dbReference type="PANTHER" id="PTHR11537">
    <property type="entry name" value="VOLTAGE-GATED POTASSIUM CHANNEL"/>
    <property type="match status" value="1"/>
</dbReference>
<reference evidence="12" key="1">
    <citation type="submission" date="2016-09" db="EMBL/GenBank/DDBJ databases">
        <authorList>
            <person name="Strepis N."/>
        </authorList>
    </citation>
    <scope>NUCLEOTIDE SEQUENCE [LARGE SCALE GENOMIC DNA]</scope>
</reference>
<dbReference type="RefSeq" id="WP_083565883.1">
    <property type="nucleotide sequence ID" value="NZ_FQTT01000012.1"/>
</dbReference>
<dbReference type="InterPro" id="IPR027359">
    <property type="entry name" value="Volt_channel_dom_sf"/>
</dbReference>